<protein>
    <submittedName>
        <fullName evidence="5">Sugar kinase</fullName>
    </submittedName>
</protein>
<keyword evidence="3 5" id="KW-0418">Kinase</keyword>
<feature type="domain" description="Carbohydrate kinase PfkB" evidence="4">
    <location>
        <begin position="268"/>
        <end position="314"/>
    </location>
</feature>
<dbReference type="CDD" id="cd01166">
    <property type="entry name" value="KdgK"/>
    <property type="match status" value="1"/>
</dbReference>
<name>A0A7W2AQY1_9BACL</name>
<comment type="caution">
    <text evidence="5">The sequence shown here is derived from an EMBL/GenBank/DDBJ whole genome shotgun (WGS) entry which is preliminary data.</text>
</comment>
<evidence type="ECO:0000256" key="2">
    <source>
        <dbReference type="ARBA" id="ARBA00022679"/>
    </source>
</evidence>
<evidence type="ECO:0000256" key="1">
    <source>
        <dbReference type="ARBA" id="ARBA00010688"/>
    </source>
</evidence>
<feature type="domain" description="Carbohydrate kinase PfkB" evidence="4">
    <location>
        <begin position="1"/>
        <end position="221"/>
    </location>
</feature>
<dbReference type="Proteomes" id="UP000538292">
    <property type="component" value="Unassembled WGS sequence"/>
</dbReference>
<organism evidence="5 6">
    <name type="scientific">Thermoactinomyces mirandus</name>
    <dbReference type="NCBI Taxonomy" id="2756294"/>
    <lineage>
        <taxon>Bacteria</taxon>
        <taxon>Bacillati</taxon>
        <taxon>Bacillota</taxon>
        <taxon>Bacilli</taxon>
        <taxon>Bacillales</taxon>
        <taxon>Thermoactinomycetaceae</taxon>
        <taxon>Thermoactinomyces</taxon>
    </lineage>
</organism>
<dbReference type="InterPro" id="IPR029056">
    <property type="entry name" value="Ribokinase-like"/>
</dbReference>
<dbReference type="RefSeq" id="WP_181737041.1">
    <property type="nucleotide sequence ID" value="NZ_JACEOL010000003.1"/>
</dbReference>
<keyword evidence="2" id="KW-0808">Transferase</keyword>
<dbReference type="AlphaFoldDB" id="A0A7W2AQY1"/>
<evidence type="ECO:0000256" key="3">
    <source>
        <dbReference type="ARBA" id="ARBA00022777"/>
    </source>
</evidence>
<dbReference type="InterPro" id="IPR011611">
    <property type="entry name" value="PfkB_dom"/>
</dbReference>
<evidence type="ECO:0000313" key="6">
    <source>
        <dbReference type="Proteomes" id="UP000538292"/>
    </source>
</evidence>
<comment type="similarity">
    <text evidence="1">Belongs to the carbohydrate kinase PfkB family.</text>
</comment>
<evidence type="ECO:0000259" key="4">
    <source>
        <dbReference type="Pfam" id="PF00294"/>
    </source>
</evidence>
<gene>
    <name evidence="5" type="ORF">H2C83_01370</name>
</gene>
<reference evidence="5 6" key="1">
    <citation type="submission" date="2020-07" db="EMBL/GenBank/DDBJ databases">
        <title>Thermoactinomyces phylogeny.</title>
        <authorList>
            <person name="Dunlap C."/>
        </authorList>
    </citation>
    <scope>NUCLEOTIDE SEQUENCE [LARGE SCALE GENOMIC DNA]</scope>
    <source>
        <strain evidence="5 6">AMNI-1</strain>
    </source>
</reference>
<dbReference type="PANTHER" id="PTHR43320">
    <property type="entry name" value="SUGAR KINASE"/>
    <property type="match status" value="1"/>
</dbReference>
<accession>A0A7W2AQY1</accession>
<keyword evidence="6" id="KW-1185">Reference proteome</keyword>
<dbReference type="SUPFAM" id="SSF53613">
    <property type="entry name" value="Ribokinase-like"/>
    <property type="match status" value="1"/>
</dbReference>
<dbReference type="InterPro" id="IPR052700">
    <property type="entry name" value="Carb_kinase_PfkB-like"/>
</dbReference>
<dbReference type="GO" id="GO:0016301">
    <property type="term" value="F:kinase activity"/>
    <property type="evidence" value="ECO:0007669"/>
    <property type="project" value="UniProtKB-KW"/>
</dbReference>
<dbReference type="PANTHER" id="PTHR43320:SF2">
    <property type="entry name" value="2-DEHYDRO-3-DEOXYGLUCONOKINASE_2-DEHYDRO-3-DEOXYGALACTONOKINASE"/>
    <property type="match status" value="1"/>
</dbReference>
<proteinExistence type="inferred from homology"/>
<sequence>MARVVTLGEVLLRLSPPGQTRLLGARQFEIHYGGSELNVAAALSGFGIHCTAVTKVPEHELGYSAIKELASFGIDTSFIAKGGDRIGIYYLENGYSVRPAKVVYDRKDSAFSRVSPDEFNIEQILAGADLFHVSGITLGVSENAFQLAKAFMQKARKSGVKVSFDFNYRSKLWSIGEAMEKFREVLPWVDILFGSHFDFCHVLGKKPVNSLDETDILQYYRSLYEAMFEQYHPKYMISSIREVESANRNRYQGLLYHNHRIERSRKYTLDIVDRVGTGDAFAAGFLYACLMNREPSYAIDFAAASTAFKHTVPGDVMIARACEIEQLIATGSCTVQR</sequence>
<dbReference type="Gene3D" id="3.40.1190.20">
    <property type="match status" value="1"/>
</dbReference>
<evidence type="ECO:0000313" key="5">
    <source>
        <dbReference type="EMBL" id="MBA4600996.1"/>
    </source>
</evidence>
<dbReference type="EMBL" id="JACEOL010000003">
    <property type="protein sequence ID" value="MBA4600996.1"/>
    <property type="molecule type" value="Genomic_DNA"/>
</dbReference>
<dbReference type="Pfam" id="PF00294">
    <property type="entry name" value="PfkB"/>
    <property type="match status" value="2"/>
</dbReference>